<evidence type="ECO:0000313" key="2">
    <source>
        <dbReference type="EMBL" id="VDM73628.1"/>
    </source>
</evidence>
<organism evidence="2 3">
    <name type="scientific">Strongylus vulgaris</name>
    <name type="common">Blood worm</name>
    <dbReference type="NCBI Taxonomy" id="40348"/>
    <lineage>
        <taxon>Eukaryota</taxon>
        <taxon>Metazoa</taxon>
        <taxon>Ecdysozoa</taxon>
        <taxon>Nematoda</taxon>
        <taxon>Chromadorea</taxon>
        <taxon>Rhabditida</taxon>
        <taxon>Rhabditina</taxon>
        <taxon>Rhabditomorpha</taxon>
        <taxon>Strongyloidea</taxon>
        <taxon>Strongylidae</taxon>
        <taxon>Strongylus</taxon>
    </lineage>
</organism>
<feature type="transmembrane region" description="Helical" evidence="1">
    <location>
        <begin position="119"/>
        <end position="137"/>
    </location>
</feature>
<keyword evidence="3" id="KW-1185">Reference proteome</keyword>
<protein>
    <submittedName>
        <fullName evidence="2">Uncharacterized protein</fullName>
    </submittedName>
</protein>
<keyword evidence="1" id="KW-0812">Transmembrane</keyword>
<dbReference type="OrthoDB" id="26899at2759"/>
<accession>A0A3P7L329</accession>
<sequence length="166" mass="19201">MCDTDAIIRTDVANTINDRLKDALQILKDTPLFEGADEFYRMAIEEAQALDIQMAKDHEVLREMHEKNPRTVNFQLEKLRKLYIDLAVSGIKMFRCAKSGMTRTCSAAMAKLRSRLPQSIGWFLTLSLPIFAIYFYLQLQSVIAVLYPRLRRVKCNYSTFAHSKCR</sequence>
<dbReference type="Proteomes" id="UP000270094">
    <property type="component" value="Unassembled WGS sequence"/>
</dbReference>
<keyword evidence="1" id="KW-1133">Transmembrane helix</keyword>
<evidence type="ECO:0000313" key="3">
    <source>
        <dbReference type="Proteomes" id="UP000270094"/>
    </source>
</evidence>
<reference evidence="2 3" key="1">
    <citation type="submission" date="2018-11" db="EMBL/GenBank/DDBJ databases">
        <authorList>
            <consortium name="Pathogen Informatics"/>
        </authorList>
    </citation>
    <scope>NUCLEOTIDE SEQUENCE [LARGE SCALE GENOMIC DNA]</scope>
</reference>
<name>A0A3P7L329_STRVU</name>
<gene>
    <name evidence="2" type="ORF">SVUK_LOCUS8626</name>
</gene>
<dbReference type="EMBL" id="UYYB01031678">
    <property type="protein sequence ID" value="VDM73628.1"/>
    <property type="molecule type" value="Genomic_DNA"/>
</dbReference>
<evidence type="ECO:0000256" key="1">
    <source>
        <dbReference type="SAM" id="Phobius"/>
    </source>
</evidence>
<dbReference type="AlphaFoldDB" id="A0A3P7L329"/>
<proteinExistence type="predicted"/>
<keyword evidence="1" id="KW-0472">Membrane</keyword>